<evidence type="ECO:0008006" key="4">
    <source>
        <dbReference type="Google" id="ProtNLM"/>
    </source>
</evidence>
<comment type="caution">
    <text evidence="2">The sequence shown here is derived from an EMBL/GenBank/DDBJ whole genome shotgun (WGS) entry which is preliminary data.</text>
</comment>
<keyword evidence="1" id="KW-0812">Transmembrane</keyword>
<keyword evidence="1" id="KW-0472">Membrane</keyword>
<gene>
    <name evidence="2" type="ORF">UT14_C0001G0024</name>
</gene>
<keyword evidence="1" id="KW-1133">Transmembrane helix</keyword>
<feature type="transmembrane region" description="Helical" evidence="1">
    <location>
        <begin position="12"/>
        <end position="32"/>
    </location>
</feature>
<sequence length="309" mass="36904">MENIIYKIKHHWVAISVAIILGVTMIAPIFYFQAKLNENFRGIPPKVVNDVDFYYARIKDVVDGHSFLSNAYLFEHKNGLPQQVFFAEWLLAQPIKIFNLNINIVHLIYNFLLPAVAFILTYLALFLISKSRFWSTSLSVFLFFGLYLLSFIRPVSPQFNFIFWLTQFIFLWLLIMEQKKRWVWFSAINFGLLFYIYPYYWTFYLIFFGILTAVYFWKNKELALRIAIIAAGGLILAIPYFYFNYLSARLPYYTETLTRLGMIYSHFPSGFRIIFWSALGFVVFGWFLWRKIITWDAKTQSVYYNRKKF</sequence>
<evidence type="ECO:0000313" key="3">
    <source>
        <dbReference type="Proteomes" id="UP000033841"/>
    </source>
</evidence>
<reference evidence="2 3" key="1">
    <citation type="journal article" date="2015" name="Nature">
        <title>rRNA introns, odd ribosomes, and small enigmatic genomes across a large radiation of phyla.</title>
        <authorList>
            <person name="Brown C.T."/>
            <person name="Hug L.A."/>
            <person name="Thomas B.C."/>
            <person name="Sharon I."/>
            <person name="Castelle C.J."/>
            <person name="Singh A."/>
            <person name="Wilkins M.J."/>
            <person name="Williams K.H."/>
            <person name="Banfield J.F."/>
        </authorList>
    </citation>
    <scope>NUCLEOTIDE SEQUENCE [LARGE SCALE GENOMIC DNA]</scope>
</reference>
<accession>A0A0G0PU76</accession>
<dbReference type="EMBL" id="LBVR01000001">
    <property type="protein sequence ID" value="KKQ92881.1"/>
    <property type="molecule type" value="Genomic_DNA"/>
</dbReference>
<feature type="transmembrane region" description="Helical" evidence="1">
    <location>
        <begin position="196"/>
        <end position="217"/>
    </location>
</feature>
<feature type="transmembrane region" description="Helical" evidence="1">
    <location>
        <begin position="134"/>
        <end position="152"/>
    </location>
</feature>
<proteinExistence type="predicted"/>
<organism evidence="2 3">
    <name type="scientific">Candidatus Shapirobacteria bacterium GW2011_GWE1_38_92</name>
    <dbReference type="NCBI Taxonomy" id="1618489"/>
    <lineage>
        <taxon>Bacteria</taxon>
        <taxon>Candidatus Shapironibacteriota</taxon>
    </lineage>
</organism>
<dbReference type="Proteomes" id="UP000033841">
    <property type="component" value="Unassembled WGS sequence"/>
</dbReference>
<feature type="transmembrane region" description="Helical" evidence="1">
    <location>
        <begin position="107"/>
        <end position="128"/>
    </location>
</feature>
<protein>
    <recommendedName>
        <fullName evidence="4">Glycosyltransferase RgtA/B/C/D-like domain-containing protein</fullName>
    </recommendedName>
</protein>
<feature type="transmembrane region" description="Helical" evidence="1">
    <location>
        <begin position="263"/>
        <end position="289"/>
    </location>
</feature>
<name>A0A0G0PU76_9BACT</name>
<evidence type="ECO:0000256" key="1">
    <source>
        <dbReference type="SAM" id="Phobius"/>
    </source>
</evidence>
<feature type="transmembrane region" description="Helical" evidence="1">
    <location>
        <begin position="159"/>
        <end position="176"/>
    </location>
</feature>
<feature type="transmembrane region" description="Helical" evidence="1">
    <location>
        <begin position="224"/>
        <end position="243"/>
    </location>
</feature>
<dbReference type="AlphaFoldDB" id="A0A0G0PU76"/>
<evidence type="ECO:0000313" key="2">
    <source>
        <dbReference type="EMBL" id="KKQ92881.1"/>
    </source>
</evidence>